<reference evidence="20" key="1">
    <citation type="submission" date="2017-09" db="EMBL/GenBank/DDBJ databases">
        <title>Depth-based differentiation of microbial function through sediment-hosted aquifers and enrichment of novel symbionts in the deep terrestrial subsurface.</title>
        <authorList>
            <person name="Probst A.J."/>
            <person name="Ladd B."/>
            <person name="Jarett J.K."/>
            <person name="Geller-Mcgrath D.E."/>
            <person name="Sieber C.M.K."/>
            <person name="Emerson J.B."/>
            <person name="Anantharaman K."/>
            <person name="Thomas B.C."/>
            <person name="Malmstrom R."/>
            <person name="Stieglmeier M."/>
            <person name="Klingl A."/>
            <person name="Woyke T."/>
            <person name="Ryan C.M."/>
            <person name="Banfield J.F."/>
        </authorList>
    </citation>
    <scope>NUCLEOTIDE SEQUENCE [LARGE SCALE GENOMIC DNA]</scope>
</reference>
<dbReference type="AlphaFoldDB" id="A0A2M7MFK8"/>
<accession>A0A2M7MFK8</accession>
<comment type="catalytic activity">
    <reaction evidence="1 16">
        <text>1-(5-phospho-beta-D-ribosyl)-ATP + diphosphate = 5-phospho-alpha-D-ribose 1-diphosphate + ATP</text>
        <dbReference type="Rhea" id="RHEA:18473"/>
        <dbReference type="ChEBI" id="CHEBI:30616"/>
        <dbReference type="ChEBI" id="CHEBI:33019"/>
        <dbReference type="ChEBI" id="CHEBI:58017"/>
        <dbReference type="ChEBI" id="CHEBI:73183"/>
        <dbReference type="EC" id="2.4.2.17"/>
    </reaction>
</comment>
<feature type="domain" description="Histidine biosynthesis HisG C-terminal" evidence="18">
    <location>
        <begin position="218"/>
        <end position="288"/>
    </location>
</feature>
<gene>
    <name evidence="16" type="primary">hisG</name>
    <name evidence="19" type="ORF">COZ30_00285</name>
</gene>
<dbReference type="InterPro" id="IPR001348">
    <property type="entry name" value="ATP_PRibTrfase_HisG"/>
</dbReference>
<evidence type="ECO:0000259" key="17">
    <source>
        <dbReference type="Pfam" id="PF01634"/>
    </source>
</evidence>
<evidence type="ECO:0000256" key="1">
    <source>
        <dbReference type="ARBA" id="ARBA00000915"/>
    </source>
</evidence>
<dbReference type="InterPro" id="IPR013115">
    <property type="entry name" value="HisG_C"/>
</dbReference>
<evidence type="ECO:0000256" key="13">
    <source>
        <dbReference type="ARBA" id="ARBA00022842"/>
    </source>
</evidence>
<evidence type="ECO:0000256" key="8">
    <source>
        <dbReference type="ARBA" id="ARBA00022676"/>
    </source>
</evidence>
<evidence type="ECO:0000256" key="14">
    <source>
        <dbReference type="ARBA" id="ARBA00023102"/>
    </source>
</evidence>
<dbReference type="Gene3D" id="3.40.190.10">
    <property type="entry name" value="Periplasmic binding protein-like II"/>
    <property type="match status" value="2"/>
</dbReference>
<evidence type="ECO:0000256" key="15">
    <source>
        <dbReference type="ARBA" id="ARBA00024861"/>
    </source>
</evidence>
<proteinExistence type="inferred from homology"/>
<dbReference type="HAMAP" id="MF_00079">
    <property type="entry name" value="HisG_Long"/>
    <property type="match status" value="1"/>
</dbReference>
<dbReference type="GO" id="GO:0000105">
    <property type="term" value="P:L-histidine biosynthetic process"/>
    <property type="evidence" value="ECO:0007669"/>
    <property type="project" value="UniProtKB-UniRule"/>
</dbReference>
<evidence type="ECO:0000256" key="16">
    <source>
        <dbReference type="HAMAP-Rule" id="MF_00079"/>
    </source>
</evidence>
<dbReference type="InterPro" id="IPR011322">
    <property type="entry name" value="N-reg_PII-like_a/b"/>
</dbReference>
<dbReference type="NCBIfam" id="TIGR03455">
    <property type="entry name" value="HisG_C-term"/>
    <property type="match status" value="1"/>
</dbReference>
<comment type="pathway">
    <text evidence="3 16">Amino-acid biosynthesis; L-histidine biosynthesis; L-histidine from 5-phospho-alpha-D-ribose 1-diphosphate: step 1/9.</text>
</comment>
<comment type="function">
    <text evidence="15 16">Catalyzes the condensation of ATP and 5-phosphoribose 1-diphosphate to form N'-(5'-phosphoribosyl)-ATP (PR-ATP). Has a crucial role in the pathway because the rate of histidine biosynthesis seems to be controlled primarily by regulation of HisG enzymatic activity.</text>
</comment>
<dbReference type="GO" id="GO:0003879">
    <property type="term" value="F:ATP phosphoribosyltransferase activity"/>
    <property type="evidence" value="ECO:0007669"/>
    <property type="project" value="UniProtKB-UniRule"/>
</dbReference>
<dbReference type="InterPro" id="IPR020621">
    <property type="entry name" value="ATP-PRT_HisG_long"/>
</dbReference>
<evidence type="ECO:0000256" key="10">
    <source>
        <dbReference type="ARBA" id="ARBA00022723"/>
    </source>
</evidence>
<evidence type="ECO:0000256" key="5">
    <source>
        <dbReference type="ARBA" id="ARBA00011946"/>
    </source>
</evidence>
<comment type="similarity">
    <text evidence="4 16">Belongs to the ATP phosphoribosyltransferase family. Long subfamily.</text>
</comment>
<comment type="caution">
    <text evidence="19">The sequence shown here is derived from an EMBL/GenBank/DDBJ whole genome shotgun (WGS) entry which is preliminary data.</text>
</comment>
<keyword evidence="12 16" id="KW-0067">ATP-binding</keyword>
<name>A0A2M7MFK8_9BACT</name>
<dbReference type="SUPFAM" id="SSF54913">
    <property type="entry name" value="GlnB-like"/>
    <property type="match status" value="1"/>
</dbReference>
<dbReference type="InterPro" id="IPR013820">
    <property type="entry name" value="ATP_PRibTrfase_cat"/>
</dbReference>
<keyword evidence="8 16" id="KW-0328">Glycosyltransferase</keyword>
<dbReference type="InterPro" id="IPR015867">
    <property type="entry name" value="N-reg_PII/ATP_PRibTrfase_C"/>
</dbReference>
<dbReference type="Gene3D" id="3.30.70.120">
    <property type="match status" value="1"/>
</dbReference>
<dbReference type="PANTHER" id="PTHR21403">
    <property type="entry name" value="ATP PHOSPHORIBOSYLTRANSFERASE ATP-PRTASE"/>
    <property type="match status" value="1"/>
</dbReference>
<dbReference type="CDD" id="cd13593">
    <property type="entry name" value="PBP2_HisGL3"/>
    <property type="match status" value="1"/>
</dbReference>
<evidence type="ECO:0000256" key="2">
    <source>
        <dbReference type="ARBA" id="ARBA00004496"/>
    </source>
</evidence>
<evidence type="ECO:0000256" key="12">
    <source>
        <dbReference type="ARBA" id="ARBA00022840"/>
    </source>
</evidence>
<dbReference type="NCBIfam" id="TIGR00070">
    <property type="entry name" value="hisG"/>
    <property type="match status" value="1"/>
</dbReference>
<keyword evidence="11 16" id="KW-0547">Nucleotide-binding</keyword>
<evidence type="ECO:0000256" key="7">
    <source>
        <dbReference type="ARBA" id="ARBA00022605"/>
    </source>
</evidence>
<dbReference type="GO" id="GO:0005737">
    <property type="term" value="C:cytoplasm"/>
    <property type="evidence" value="ECO:0007669"/>
    <property type="project" value="UniProtKB-SubCell"/>
</dbReference>
<comment type="cofactor">
    <cofactor evidence="16">
        <name>Mg(2+)</name>
        <dbReference type="ChEBI" id="CHEBI:18420"/>
    </cofactor>
</comment>
<comment type="subcellular location">
    <subcellularLocation>
        <location evidence="2 16">Cytoplasm</location>
    </subcellularLocation>
</comment>
<evidence type="ECO:0000313" key="19">
    <source>
        <dbReference type="EMBL" id="PIX88637.1"/>
    </source>
</evidence>
<feature type="domain" description="ATP phosphoribosyltransferase catalytic" evidence="17">
    <location>
        <begin position="52"/>
        <end position="211"/>
    </location>
</feature>
<evidence type="ECO:0000313" key="20">
    <source>
        <dbReference type="Proteomes" id="UP000230064"/>
    </source>
</evidence>
<organism evidence="19 20">
    <name type="scientific">Candidatus Nealsonbacteria bacterium CG_4_10_14_3_um_filter_36_16</name>
    <dbReference type="NCBI Taxonomy" id="1974685"/>
    <lineage>
        <taxon>Bacteria</taxon>
        <taxon>Candidatus Nealsoniibacteriota</taxon>
    </lineage>
</organism>
<evidence type="ECO:0000259" key="18">
    <source>
        <dbReference type="Pfam" id="PF08029"/>
    </source>
</evidence>
<keyword evidence="13 16" id="KW-0460">Magnesium</keyword>
<evidence type="ECO:0000256" key="3">
    <source>
        <dbReference type="ARBA" id="ARBA00004667"/>
    </source>
</evidence>
<dbReference type="GO" id="GO:0005524">
    <property type="term" value="F:ATP binding"/>
    <property type="evidence" value="ECO:0007669"/>
    <property type="project" value="UniProtKB-KW"/>
</dbReference>
<keyword evidence="6 16" id="KW-0963">Cytoplasm</keyword>
<dbReference type="UniPathway" id="UPA00031">
    <property type="reaction ID" value="UER00006"/>
</dbReference>
<dbReference type="Pfam" id="PF01634">
    <property type="entry name" value="HisG"/>
    <property type="match status" value="1"/>
</dbReference>
<comment type="activity regulation">
    <text evidence="16">Feedback inhibited by histidine.</text>
</comment>
<dbReference type="EMBL" id="PFJR01000006">
    <property type="protein sequence ID" value="PIX88637.1"/>
    <property type="molecule type" value="Genomic_DNA"/>
</dbReference>
<dbReference type="GO" id="GO:0000287">
    <property type="term" value="F:magnesium ion binding"/>
    <property type="evidence" value="ECO:0007669"/>
    <property type="project" value="UniProtKB-UniRule"/>
</dbReference>
<protein>
    <recommendedName>
        <fullName evidence="5 16">ATP phosphoribosyltransferase</fullName>
        <shortName evidence="16">ATP-PRT</shortName>
        <shortName evidence="16">ATP-PRTase</shortName>
        <ecNumber evidence="5 16">2.4.2.17</ecNumber>
    </recommendedName>
</protein>
<keyword evidence="9 16" id="KW-0808">Transferase</keyword>
<dbReference type="Proteomes" id="UP000230064">
    <property type="component" value="Unassembled WGS sequence"/>
</dbReference>
<dbReference type="Pfam" id="PF08029">
    <property type="entry name" value="HisG_C"/>
    <property type="match status" value="1"/>
</dbReference>
<dbReference type="PANTHER" id="PTHR21403:SF10">
    <property type="entry name" value="ATP PHOSPHORIBOSYLTRANSFERASE"/>
    <property type="match status" value="1"/>
</dbReference>
<sequence>MEEKKLKLGIPKGSLQERTLKIFQRAGFEIEVPERRYILNIDDPEIECLLLRPQEIPKYVEKGKLDVGLSGDDCILEAKAKVIEVCDLRYTKQIKRLRWVLAVPKDSKIKSIKDLQGKIISTEAVNLVKDYLKKNKVKAKIEFSWGATEVKPPRFSDAIIDLTETGASLRAHNLKIIDTILLSSTKLITNKSTWQDKWKQEKIKDLALLLQGAVKGEEVVSLMMHVPGGKLKTILKVLPKLKSPTIKKLTGENWYDVTISCDTKETRELIPRLKRMGCQGIVEFPINKIVR</sequence>
<dbReference type="EC" id="2.4.2.17" evidence="5 16"/>
<keyword evidence="10 16" id="KW-0479">Metal-binding</keyword>
<keyword evidence="7 16" id="KW-0028">Amino-acid biosynthesis</keyword>
<dbReference type="SUPFAM" id="SSF53850">
    <property type="entry name" value="Periplasmic binding protein-like II"/>
    <property type="match status" value="1"/>
</dbReference>
<keyword evidence="14 16" id="KW-0368">Histidine biosynthesis</keyword>
<evidence type="ECO:0000256" key="9">
    <source>
        <dbReference type="ARBA" id="ARBA00022679"/>
    </source>
</evidence>
<evidence type="ECO:0000256" key="11">
    <source>
        <dbReference type="ARBA" id="ARBA00022741"/>
    </source>
</evidence>
<evidence type="ECO:0000256" key="4">
    <source>
        <dbReference type="ARBA" id="ARBA00007955"/>
    </source>
</evidence>
<evidence type="ECO:0000256" key="6">
    <source>
        <dbReference type="ARBA" id="ARBA00022490"/>
    </source>
</evidence>